<evidence type="ECO:0000313" key="4">
    <source>
        <dbReference type="Proteomes" id="UP000270094"/>
    </source>
</evidence>
<dbReference type="OrthoDB" id="10051416at2759"/>
<dbReference type="PANTHER" id="PTHR31640:SF1">
    <property type="entry name" value="BRIDGE-LIKE LIPID TRANSFER PROTEIN FAMILY MEMBER 1"/>
    <property type="match status" value="1"/>
</dbReference>
<organism evidence="3 4">
    <name type="scientific">Strongylus vulgaris</name>
    <name type="common">Blood worm</name>
    <dbReference type="NCBI Taxonomy" id="40348"/>
    <lineage>
        <taxon>Eukaryota</taxon>
        <taxon>Metazoa</taxon>
        <taxon>Ecdysozoa</taxon>
        <taxon>Nematoda</taxon>
        <taxon>Chromadorea</taxon>
        <taxon>Rhabditida</taxon>
        <taxon>Rhabditina</taxon>
        <taxon>Rhabditomorpha</taxon>
        <taxon>Strongyloidea</taxon>
        <taxon>Strongylidae</taxon>
        <taxon>Strongylus</taxon>
    </lineage>
</organism>
<name>A0A3P7HY91_STRVU</name>
<dbReference type="AlphaFoldDB" id="A0A3P7HY91"/>
<accession>A0A3P7HY91</accession>
<feature type="domain" description="Bridge-like lipid transfer protein family member 1 middle region" evidence="1">
    <location>
        <begin position="32"/>
        <end position="199"/>
    </location>
</feature>
<dbReference type="InterPro" id="IPR033616">
    <property type="entry name" value="BLTP1"/>
</dbReference>
<dbReference type="Pfam" id="PF25040">
    <property type="entry name" value="BLTP1_C"/>
    <property type="match status" value="1"/>
</dbReference>
<dbReference type="InterPro" id="IPR056742">
    <property type="entry name" value="BLTP1_C"/>
</dbReference>
<dbReference type="Proteomes" id="UP000270094">
    <property type="component" value="Unassembled WGS sequence"/>
</dbReference>
<evidence type="ECO:0000259" key="2">
    <source>
        <dbReference type="Pfam" id="PF25040"/>
    </source>
</evidence>
<proteinExistence type="predicted"/>
<dbReference type="GO" id="GO:0048488">
    <property type="term" value="P:synaptic vesicle endocytosis"/>
    <property type="evidence" value="ECO:0007669"/>
    <property type="project" value="TreeGrafter"/>
</dbReference>
<protein>
    <submittedName>
        <fullName evidence="3">Uncharacterized protein</fullName>
    </submittedName>
</protein>
<gene>
    <name evidence="3" type="ORF">SVUK_LOCUS28</name>
</gene>
<sequence length="430" mass="47117">MVNAATIELFYFLMKRSGNVESEEPLTALNITLGAIEGELPMAAHSLHDVVMRHGPQLEQQFNRLSAQPTALSNPVMIPDISLPVLPVVEPGAPAPWHQKADPTKAMRPRAPVAKVKFNFETSSIELRARLLPSLLARYRLNRASSSGVTGDAAKWTAGIDSHHAEFCVSSAGKPMDTFTLALPAIAVNGEYTIDKGDAAPATSKTLLYREGGYLKMSVTLGQVNHSFTTDLLNQILFAEQSFRTELSALVSRLKAERIGWSPAAAQSTLMDKQPPLLFFLTVKGQGVPWLQLTAATPTATAVRFTIESLDAELTNRWVVKEQGSAKERLFGAAAVQFNAKLGQLVKVAQYEELQPELQEYATFMTQVRVENKESSSHQSYSYHIALNRPILLVKSSAIDKEGRSSPSQLQKPAVKCRHKREDVCVQAVA</sequence>
<reference evidence="3 4" key="1">
    <citation type="submission" date="2018-11" db="EMBL/GenBank/DDBJ databases">
        <authorList>
            <consortium name="Pathogen Informatics"/>
        </authorList>
    </citation>
    <scope>NUCLEOTIDE SEQUENCE [LARGE SCALE GENOMIC DNA]</scope>
</reference>
<dbReference type="InterPro" id="IPR056741">
    <property type="entry name" value="BLTP1_M"/>
</dbReference>
<evidence type="ECO:0000259" key="1">
    <source>
        <dbReference type="Pfam" id="PF25039"/>
    </source>
</evidence>
<dbReference type="PANTHER" id="PTHR31640">
    <property type="entry name" value="TRANSMEMBRANE PROTEIN KIAA1109"/>
    <property type="match status" value="1"/>
</dbReference>
<dbReference type="Pfam" id="PF25039">
    <property type="entry name" value="BLTP1_M"/>
    <property type="match status" value="1"/>
</dbReference>
<keyword evidence="4" id="KW-1185">Reference proteome</keyword>
<dbReference type="EMBL" id="UYYB01000035">
    <property type="protein sequence ID" value="VDM65030.1"/>
    <property type="molecule type" value="Genomic_DNA"/>
</dbReference>
<dbReference type="GO" id="GO:0098793">
    <property type="term" value="C:presynapse"/>
    <property type="evidence" value="ECO:0007669"/>
    <property type="project" value="GOC"/>
</dbReference>
<evidence type="ECO:0000313" key="3">
    <source>
        <dbReference type="EMBL" id="VDM65030.1"/>
    </source>
</evidence>
<feature type="domain" description="Bridge-like lipid transfer protein family member 1 C-terminal" evidence="2">
    <location>
        <begin position="207"/>
        <end position="401"/>
    </location>
</feature>